<dbReference type="InterPro" id="IPR058533">
    <property type="entry name" value="Cation_efflux_TM"/>
</dbReference>
<dbReference type="EMBL" id="KK583874">
    <property type="protein sequence ID" value="KDO16899.1"/>
    <property type="molecule type" value="Genomic_DNA"/>
</dbReference>
<keyword evidence="3" id="KW-0406">Ion transport</keyword>
<dbReference type="InterPro" id="IPR002524">
    <property type="entry name" value="Cation_efflux"/>
</dbReference>
<evidence type="ECO:0000256" key="1">
    <source>
        <dbReference type="ARBA" id="ARBA00004141"/>
    </source>
</evidence>
<dbReference type="GO" id="GO:0005886">
    <property type="term" value="C:plasma membrane"/>
    <property type="evidence" value="ECO:0007669"/>
    <property type="project" value="TreeGrafter"/>
</dbReference>
<feature type="transmembrane region" description="Helical" evidence="7">
    <location>
        <begin position="324"/>
        <end position="346"/>
    </location>
</feature>
<sequence>MGQFEQVPIASPSASLVMKAAQKDLERDLAQRKLEWACVFCIVFMIAEFAGGYVAGSLAIMSDAAHLLSDVLGFLLSLFALYLSKFPATRVMPFGYKRAEVLGALGSILLIWLLTLGLVWAAIERIILLTRAPLPGEIIPQVNGKVMFCVALLGLAVNIALMKILGHGHSHGGHGHSHGSTSHGHSHGSSTHGHSHSGSQAATEAHGHSHGACDHDHDHHDHDEVHDDAVAHDHHDHDHDHDHAKEDSDDASTSRESMTAIDVDDEPEPETHLTAASCGGHENLNVRAAYLHALGDFLQSLGVCIAGGLIWYNPSWQLCDPIVTLLFSIIVGATTIGICKTSLLVLMEGTSIELDLAGIEATIQSVATDYHDLRVWSVSTGAYALTVHVVSPSSTSVVATLQQRLLSLHGFECLSIQVETAADAERCPFNEKEAAAMCMV</sequence>
<organism evidence="9 10">
    <name type="scientific">Saprolegnia parasitica (strain CBS 223.65)</name>
    <dbReference type="NCBI Taxonomy" id="695850"/>
    <lineage>
        <taxon>Eukaryota</taxon>
        <taxon>Sar</taxon>
        <taxon>Stramenopiles</taxon>
        <taxon>Oomycota</taxon>
        <taxon>Saprolegniomycetes</taxon>
        <taxon>Saprolegniales</taxon>
        <taxon>Saprolegniaceae</taxon>
        <taxon>Saprolegnia</taxon>
    </lineage>
</organism>
<accession>A0A067BET7</accession>
<dbReference type="GO" id="GO:0005385">
    <property type="term" value="F:zinc ion transmembrane transporter activity"/>
    <property type="evidence" value="ECO:0007669"/>
    <property type="project" value="TreeGrafter"/>
</dbReference>
<dbReference type="InterPro" id="IPR050681">
    <property type="entry name" value="CDF/SLC30A"/>
</dbReference>
<name>A0A067BET7_SAPPC</name>
<dbReference type="KEGG" id="spar:SPRG_17636"/>
<evidence type="ECO:0000256" key="3">
    <source>
        <dbReference type="ARBA" id="ARBA00022906"/>
    </source>
</evidence>
<evidence type="ECO:0000256" key="7">
    <source>
        <dbReference type="SAM" id="Phobius"/>
    </source>
</evidence>
<feature type="transmembrane region" description="Helical" evidence="7">
    <location>
        <begin position="36"/>
        <end position="58"/>
    </location>
</feature>
<dbReference type="Gene3D" id="1.20.1510.10">
    <property type="entry name" value="Cation efflux protein transmembrane domain"/>
    <property type="match status" value="1"/>
</dbReference>
<dbReference type="VEuPathDB" id="FungiDB:SPRG_17636"/>
<keyword evidence="3" id="KW-0864">Zinc transport</keyword>
<feature type="transmembrane region" description="Helical" evidence="7">
    <location>
        <begin position="289"/>
        <end position="312"/>
    </location>
</feature>
<evidence type="ECO:0000256" key="6">
    <source>
        <dbReference type="SAM" id="MobiDB-lite"/>
    </source>
</evidence>
<feature type="domain" description="Cation efflux protein transmembrane" evidence="8">
    <location>
        <begin position="38"/>
        <end position="347"/>
    </location>
</feature>
<keyword evidence="3" id="KW-0862">Zinc</keyword>
<protein>
    <recommendedName>
        <fullName evidence="8">Cation efflux protein transmembrane domain-containing protein</fullName>
    </recommendedName>
</protein>
<dbReference type="NCBIfam" id="TIGR01297">
    <property type="entry name" value="CDF"/>
    <property type="match status" value="1"/>
</dbReference>
<dbReference type="OMA" id="GHEKMLH"/>
<dbReference type="Proteomes" id="UP000030745">
    <property type="component" value="Unassembled WGS sequence"/>
</dbReference>
<feature type="compositionally biased region" description="Low complexity" evidence="6">
    <location>
        <begin position="178"/>
        <end position="199"/>
    </location>
</feature>
<evidence type="ECO:0000256" key="5">
    <source>
        <dbReference type="ARBA" id="ARBA00023136"/>
    </source>
</evidence>
<keyword evidence="3" id="KW-0813">Transport</keyword>
<evidence type="ECO:0000256" key="2">
    <source>
        <dbReference type="ARBA" id="ARBA00022692"/>
    </source>
</evidence>
<comment type="subcellular location">
    <subcellularLocation>
        <location evidence="1">Membrane</location>
        <topology evidence="1">Multi-pass membrane protein</topology>
    </subcellularLocation>
</comment>
<feature type="region of interest" description="Disordered" evidence="6">
    <location>
        <begin position="170"/>
        <end position="276"/>
    </location>
</feature>
<feature type="transmembrane region" description="Helical" evidence="7">
    <location>
        <begin position="64"/>
        <end position="83"/>
    </location>
</feature>
<keyword evidence="2 7" id="KW-0812">Transmembrane</keyword>
<dbReference type="PANTHER" id="PTHR11562">
    <property type="entry name" value="CATION EFFLUX PROTEIN/ ZINC TRANSPORTER"/>
    <property type="match status" value="1"/>
</dbReference>
<dbReference type="Pfam" id="PF01545">
    <property type="entry name" value="Cation_efflux"/>
    <property type="match status" value="1"/>
</dbReference>
<dbReference type="GeneID" id="24139168"/>
<feature type="transmembrane region" description="Helical" evidence="7">
    <location>
        <begin position="143"/>
        <end position="161"/>
    </location>
</feature>
<dbReference type="InterPro" id="IPR027469">
    <property type="entry name" value="Cation_efflux_TMD_sf"/>
</dbReference>
<proteinExistence type="predicted"/>
<dbReference type="PANTHER" id="PTHR11562:SF17">
    <property type="entry name" value="RE54080P-RELATED"/>
    <property type="match status" value="1"/>
</dbReference>
<keyword evidence="10" id="KW-1185">Reference proteome</keyword>
<feature type="transmembrane region" description="Helical" evidence="7">
    <location>
        <begin position="104"/>
        <end position="123"/>
    </location>
</feature>
<evidence type="ECO:0000259" key="8">
    <source>
        <dbReference type="Pfam" id="PF01545"/>
    </source>
</evidence>
<dbReference type="AlphaFoldDB" id="A0A067BET7"/>
<keyword evidence="4 7" id="KW-1133">Transmembrane helix</keyword>
<dbReference type="OrthoDB" id="9944568at2759"/>
<evidence type="ECO:0000313" key="9">
    <source>
        <dbReference type="EMBL" id="KDO16899.1"/>
    </source>
</evidence>
<keyword evidence="5 7" id="KW-0472">Membrane</keyword>
<reference evidence="9 10" key="1">
    <citation type="journal article" date="2013" name="PLoS Genet.">
        <title>Distinctive expansion of potential virulence genes in the genome of the oomycete fish pathogen Saprolegnia parasitica.</title>
        <authorList>
            <person name="Jiang R.H."/>
            <person name="de Bruijn I."/>
            <person name="Haas B.J."/>
            <person name="Belmonte R."/>
            <person name="Lobach L."/>
            <person name="Christie J."/>
            <person name="van den Ackerveken G."/>
            <person name="Bottin A."/>
            <person name="Bulone V."/>
            <person name="Diaz-Moreno S.M."/>
            <person name="Dumas B."/>
            <person name="Fan L."/>
            <person name="Gaulin E."/>
            <person name="Govers F."/>
            <person name="Grenville-Briggs L.J."/>
            <person name="Horner N.R."/>
            <person name="Levin J.Z."/>
            <person name="Mammella M."/>
            <person name="Meijer H.J."/>
            <person name="Morris P."/>
            <person name="Nusbaum C."/>
            <person name="Oome S."/>
            <person name="Phillips A.J."/>
            <person name="van Rooyen D."/>
            <person name="Rzeszutek E."/>
            <person name="Saraiva M."/>
            <person name="Secombes C.J."/>
            <person name="Seidl M.F."/>
            <person name="Snel B."/>
            <person name="Stassen J.H."/>
            <person name="Sykes S."/>
            <person name="Tripathy S."/>
            <person name="van den Berg H."/>
            <person name="Vega-Arreguin J.C."/>
            <person name="Wawra S."/>
            <person name="Young S.K."/>
            <person name="Zeng Q."/>
            <person name="Dieguez-Uribeondo J."/>
            <person name="Russ C."/>
            <person name="Tyler B.M."/>
            <person name="van West P."/>
        </authorList>
    </citation>
    <scope>NUCLEOTIDE SEQUENCE [LARGE SCALE GENOMIC DNA]</scope>
    <source>
        <strain evidence="9 10">CBS 223.65</strain>
    </source>
</reference>
<gene>
    <name evidence="9" type="ORF">SPRG_17636</name>
</gene>
<evidence type="ECO:0000256" key="4">
    <source>
        <dbReference type="ARBA" id="ARBA00022989"/>
    </source>
</evidence>
<evidence type="ECO:0000313" key="10">
    <source>
        <dbReference type="Proteomes" id="UP000030745"/>
    </source>
</evidence>
<dbReference type="SUPFAM" id="SSF161111">
    <property type="entry name" value="Cation efflux protein transmembrane domain-like"/>
    <property type="match status" value="1"/>
</dbReference>
<dbReference type="RefSeq" id="XP_012212392.1">
    <property type="nucleotide sequence ID" value="XM_012357002.1"/>
</dbReference>
<feature type="compositionally biased region" description="Basic and acidic residues" evidence="6">
    <location>
        <begin position="205"/>
        <end position="246"/>
    </location>
</feature>